<dbReference type="Proteomes" id="UP001140453">
    <property type="component" value="Unassembled WGS sequence"/>
</dbReference>
<dbReference type="AlphaFoldDB" id="A0A9W8YSM1"/>
<dbReference type="Gene3D" id="3.40.50.720">
    <property type="entry name" value="NAD(P)-binding Rossmann-like Domain"/>
    <property type="match status" value="1"/>
</dbReference>
<dbReference type="EMBL" id="JAPEVB010000004">
    <property type="protein sequence ID" value="KAJ4389355.1"/>
    <property type="molecule type" value="Genomic_DNA"/>
</dbReference>
<keyword evidence="1" id="KW-0596">Phosphopantetheine</keyword>
<gene>
    <name evidence="5" type="ORF">N0V93_006822</name>
</gene>
<comment type="caution">
    <text evidence="5">The sequence shown here is derived from an EMBL/GenBank/DDBJ whole genome shotgun (WGS) entry which is preliminary data.</text>
</comment>
<dbReference type="InterPro" id="IPR036736">
    <property type="entry name" value="ACP-like_sf"/>
</dbReference>
<feature type="region of interest" description="Disordered" evidence="3">
    <location>
        <begin position="1"/>
        <end position="20"/>
    </location>
</feature>
<evidence type="ECO:0000259" key="4">
    <source>
        <dbReference type="PROSITE" id="PS50075"/>
    </source>
</evidence>
<keyword evidence="2" id="KW-0597">Phosphoprotein</keyword>
<dbReference type="Pfam" id="PF23562">
    <property type="entry name" value="AMP-binding_C_3"/>
    <property type="match status" value="1"/>
</dbReference>
<reference evidence="5" key="1">
    <citation type="submission" date="2022-10" db="EMBL/GenBank/DDBJ databases">
        <title>Tapping the CABI collections for fungal endophytes: first genome assemblies for Collariella, Neodidymelliopsis, Ascochyta clinopodiicola, Didymella pomorum, Didymosphaeria variabile, Neocosmospora piperis and Neocucurbitaria cava.</title>
        <authorList>
            <person name="Hill R."/>
        </authorList>
    </citation>
    <scope>NUCLEOTIDE SEQUENCE</scope>
    <source>
        <strain evidence="5">IMI 355082</strain>
    </source>
</reference>
<proteinExistence type="predicted"/>
<feature type="compositionally biased region" description="Polar residues" evidence="3">
    <location>
        <begin position="1"/>
        <end position="13"/>
    </location>
</feature>
<dbReference type="InterPro" id="IPR042099">
    <property type="entry name" value="ANL_N_sf"/>
</dbReference>
<feature type="domain" description="Carrier" evidence="4">
    <location>
        <begin position="570"/>
        <end position="650"/>
    </location>
</feature>
<dbReference type="InterPro" id="IPR036291">
    <property type="entry name" value="NAD(P)-bd_dom_sf"/>
</dbReference>
<evidence type="ECO:0000313" key="5">
    <source>
        <dbReference type="EMBL" id="KAJ4389355.1"/>
    </source>
</evidence>
<dbReference type="InterPro" id="IPR013120">
    <property type="entry name" value="FAR_NAD-bd"/>
</dbReference>
<dbReference type="SUPFAM" id="SSF47336">
    <property type="entry name" value="ACP-like"/>
    <property type="match status" value="1"/>
</dbReference>
<dbReference type="SUPFAM" id="SSF56801">
    <property type="entry name" value="Acetyl-CoA synthetase-like"/>
    <property type="match status" value="1"/>
</dbReference>
<organism evidence="5 6">
    <name type="scientific">Gnomoniopsis smithogilvyi</name>
    <dbReference type="NCBI Taxonomy" id="1191159"/>
    <lineage>
        <taxon>Eukaryota</taxon>
        <taxon>Fungi</taxon>
        <taxon>Dikarya</taxon>
        <taxon>Ascomycota</taxon>
        <taxon>Pezizomycotina</taxon>
        <taxon>Sordariomycetes</taxon>
        <taxon>Sordariomycetidae</taxon>
        <taxon>Diaporthales</taxon>
        <taxon>Gnomoniaceae</taxon>
        <taxon>Gnomoniopsis</taxon>
    </lineage>
</organism>
<dbReference type="InterPro" id="IPR051414">
    <property type="entry name" value="Adenylate-forming_Reductase"/>
</dbReference>
<evidence type="ECO:0000256" key="2">
    <source>
        <dbReference type="ARBA" id="ARBA00022553"/>
    </source>
</evidence>
<dbReference type="Pfam" id="PF00501">
    <property type="entry name" value="AMP-binding"/>
    <property type="match status" value="1"/>
</dbReference>
<dbReference type="PANTHER" id="PTHR43439:SF2">
    <property type="entry name" value="ENZYME, PUTATIVE (JCVI)-RELATED"/>
    <property type="match status" value="1"/>
</dbReference>
<accession>A0A9W8YSM1</accession>
<dbReference type="SUPFAM" id="SSF51735">
    <property type="entry name" value="NAD(P)-binding Rossmann-fold domains"/>
    <property type="match status" value="1"/>
</dbReference>
<dbReference type="PROSITE" id="PS50075">
    <property type="entry name" value="CARRIER"/>
    <property type="match status" value="1"/>
</dbReference>
<dbReference type="Pfam" id="PF00550">
    <property type="entry name" value="PP-binding"/>
    <property type="match status" value="1"/>
</dbReference>
<evidence type="ECO:0000256" key="1">
    <source>
        <dbReference type="ARBA" id="ARBA00022450"/>
    </source>
</evidence>
<evidence type="ECO:0000256" key="3">
    <source>
        <dbReference type="SAM" id="MobiDB-lite"/>
    </source>
</evidence>
<dbReference type="Pfam" id="PF07993">
    <property type="entry name" value="NAD_binding_4"/>
    <property type="match status" value="1"/>
</dbReference>
<dbReference type="Gene3D" id="3.40.50.12780">
    <property type="entry name" value="N-terminal domain of ligase-like"/>
    <property type="match status" value="1"/>
</dbReference>
<dbReference type="InterPro" id="IPR020845">
    <property type="entry name" value="AMP-binding_CS"/>
</dbReference>
<protein>
    <recommendedName>
        <fullName evidence="4">Carrier domain-containing protein</fullName>
    </recommendedName>
</protein>
<dbReference type="InterPro" id="IPR020806">
    <property type="entry name" value="PKS_PP-bd"/>
</dbReference>
<dbReference type="InterPro" id="IPR009081">
    <property type="entry name" value="PP-bd_ACP"/>
</dbReference>
<keyword evidence="6" id="KW-1185">Reference proteome</keyword>
<sequence length="1088" mass="119107">MASSTIPRGSQPKNGPFDFSKEGANMDVLMKWLAQEHPDKLIFSYPNIQGEYDMNLTATDMERLTAFAASRYSESFKKLPNGEVTGDLGFGGLETKIVAMVSISTLSSYISIIALQRLGYSTMLISPRLAENGYAHLLRVTGTHAVVAGATSLELMHRVKKTYEGSMDIVPMLDDEEILAGLNSPHVAWTDCTCYPGIIIHTGGTTGLPKPIACTTKGWMYSVPVVETSPVLCTVPNFHGLGLGSFTRALRSANQLFVLNAKRPVTASIVWKALDATGAQVMYTVPYTLKFFADTEGGIERLAALDHILAGGAATPDELGDKLVRAGVRLTNGYGQTESGITMRAVGSGVGEWSWLSPTPESEKFLRFEKVGQDMYHLVILSGFPSLRISDRPDGSYGTKDIFRPHPDNLPGNDTRAKVAKWKYVARQGDVIVLINGENADPTPIEQNVMLSPYIEMALAFGAGHERLGLLVIPTDKAANMSKTELIKNVVPDLERGNAIAADYAKISPDDIIIKPVGTPYPMTAKMTLQRPIMHKLFAEDIEAHYAAREKADGSVPLSDDEVHGVVRRIVEEEFQKQASVSLPDETDDQSQIDENLDFFSLGMDSLQASHVRGRLLREIPLPKGARLATNVVFDHPNLGLLSDHIKRLRQESDQNGSTARDSETTARAMVKKYVDLVTGADDGVNGATANHEKSASDNFHVVILTGATGSLGAQLLKLLLNRPDVSRVYCLVRTRQAQDHEAATERIRTALDNNLLLDDLTPDSMAKLTCFSTNLAAADLGLRPAEYGEIKASVTSIIHNAWSVNFNMNLESFEPNIASVAHLLKLAKSPIKKDESCAFVFVSSIAAVGGVRSARGAEERFYPDIKEANPFNGYGVSKWVSEQICAEASASARVLRIGQIAGDTEHGVWNPAEAIPAIVQSALTIGALPKMVDAKNTLRWLPSDITAAVITDLTIHPTSERVFHVNSPHTLTWNDDVLPAIEKAGIEVRVVPQGEWVRLLDESDSDIERNPPYKLIEHFRLSYGDIPDGKLPDDREQRNKPMAKLNITQTLKASPSLKDATPVDTALVEKYVRFWLKYWVGEHRKTR</sequence>
<name>A0A9W8YSM1_9PEZI</name>
<dbReference type="InterPro" id="IPR000873">
    <property type="entry name" value="AMP-dep_synth/lig_dom"/>
</dbReference>
<dbReference type="SMART" id="SM00823">
    <property type="entry name" value="PKS_PP"/>
    <property type="match status" value="1"/>
</dbReference>
<dbReference type="GO" id="GO:0031177">
    <property type="term" value="F:phosphopantetheine binding"/>
    <property type="evidence" value="ECO:0007669"/>
    <property type="project" value="InterPro"/>
</dbReference>
<dbReference type="PANTHER" id="PTHR43439">
    <property type="entry name" value="PHENYLACETATE-COENZYME A LIGASE"/>
    <property type="match status" value="1"/>
</dbReference>
<dbReference type="PROSITE" id="PS00455">
    <property type="entry name" value="AMP_BINDING"/>
    <property type="match status" value="1"/>
</dbReference>
<dbReference type="OrthoDB" id="429813at2759"/>
<evidence type="ECO:0000313" key="6">
    <source>
        <dbReference type="Proteomes" id="UP001140453"/>
    </source>
</evidence>
<dbReference type="Gene3D" id="1.10.1200.10">
    <property type="entry name" value="ACP-like"/>
    <property type="match status" value="1"/>
</dbReference>